<dbReference type="RefSeq" id="XP_007313671.1">
    <property type="nucleotide sequence ID" value="XM_007313609.1"/>
</dbReference>
<dbReference type="PANTHER" id="PTHR11567:SF110">
    <property type="entry name" value="2-PHOSPHOXYLOSE PHOSPHATASE 1"/>
    <property type="match status" value="1"/>
</dbReference>
<protein>
    <recommendedName>
        <fullName evidence="4">Acid phosphatase</fullName>
    </recommendedName>
</protein>
<dbReference type="OrthoDB" id="10257284at2759"/>
<sequence>MTILLATYFQEFQLRYGTLRILLLLFMLTSFVPLYSNSAQQSSNFFVEGMAIGLGTNNANNTATIHPPYTLKPPQTPLDVDDYPVAPEELELAQVHVYVRHGERTPVGVRMSEPPGSIPENWIMCRDANEFGSAMAANLTSIQSGLDVPKNARRAVERRDGTSTLGLCLLGQLTDLGRQSTFDYGAALRKLYVERLHFLPDTLEREEEVYFRSTNVPRTIESLQQIKHGLYPELKYAAHAAPSILIRNGLDDNLIGNTYACKRLQILQLGFARAAAAAINPTLEPLNGKLSKYINGNPVLLDGQPKASGILDTIRAATAHGVPVPPEFMEDDVMDLLEKSVATEWFEDKTEEVRRLGMGPLLSDLMKKIQRKVDPESHDMMKILVHSTHDSTLAALLATLDAYDGRWPPFTSSVTFELFKLREARSRGTMFQNVFSGLWKSTPNINDYYIRARYKNKNLMLPLCADEGKHLSGFPEFCTLSAFQKRVEELTPRDWESECSHRGNKTTNR</sequence>
<dbReference type="GeneID" id="18817474"/>
<dbReference type="InterPro" id="IPR033379">
    <property type="entry name" value="Acid_Pase_AS"/>
</dbReference>
<evidence type="ECO:0000256" key="1">
    <source>
        <dbReference type="ARBA" id="ARBA00005375"/>
    </source>
</evidence>
<dbReference type="HOGENOM" id="CLU_030431_3_1_1"/>
<dbReference type="InterPro" id="IPR000560">
    <property type="entry name" value="His_Pase_clade-2"/>
</dbReference>
<dbReference type="SUPFAM" id="SSF53254">
    <property type="entry name" value="Phosphoglycerate mutase-like"/>
    <property type="match status" value="1"/>
</dbReference>
<comment type="similarity">
    <text evidence="1">Belongs to the histidine acid phosphatase family.</text>
</comment>
<dbReference type="PROSITE" id="PS00778">
    <property type="entry name" value="HIS_ACID_PHOSPHAT_2"/>
    <property type="match status" value="1"/>
</dbReference>
<dbReference type="GO" id="GO:0016791">
    <property type="term" value="F:phosphatase activity"/>
    <property type="evidence" value="ECO:0007669"/>
    <property type="project" value="TreeGrafter"/>
</dbReference>
<dbReference type="CDD" id="cd07061">
    <property type="entry name" value="HP_HAP_like"/>
    <property type="match status" value="1"/>
</dbReference>
<evidence type="ECO:0000256" key="2">
    <source>
        <dbReference type="ARBA" id="ARBA00022801"/>
    </source>
</evidence>
<evidence type="ECO:0008006" key="4">
    <source>
        <dbReference type="Google" id="ProtNLM"/>
    </source>
</evidence>
<reference evidence="3" key="1">
    <citation type="submission" date="2011-04" db="EMBL/GenBank/DDBJ databases">
        <title>Evolution of plant cell wall degrading machinery underlies the functional diversity of forest fungi.</title>
        <authorList>
            <consortium name="US DOE Joint Genome Institute (JGI-PGF)"/>
            <person name="Eastwood D.C."/>
            <person name="Floudas D."/>
            <person name="Binder M."/>
            <person name="Majcherczyk A."/>
            <person name="Schneider P."/>
            <person name="Aerts A."/>
            <person name="Asiegbu F.O."/>
            <person name="Baker S.E."/>
            <person name="Barry K."/>
            <person name="Bendiksby M."/>
            <person name="Blumentritt M."/>
            <person name="Coutinho P.M."/>
            <person name="Cullen D."/>
            <person name="Cullen D."/>
            <person name="Gathman A."/>
            <person name="Goodell B."/>
            <person name="Henrissat B."/>
            <person name="Ihrmark K."/>
            <person name="Kauserud H."/>
            <person name="Kohler A."/>
            <person name="LaButti K."/>
            <person name="Lapidus A."/>
            <person name="Lavin J.L."/>
            <person name="Lee Y.-H."/>
            <person name="Lindquist E."/>
            <person name="Lilly W."/>
            <person name="Lucas S."/>
            <person name="Morin E."/>
            <person name="Murat C."/>
            <person name="Oguiza J.A."/>
            <person name="Park J."/>
            <person name="Pisabarro A.G."/>
            <person name="Riley R."/>
            <person name="Rosling A."/>
            <person name="Salamov A."/>
            <person name="Schmidt O."/>
            <person name="Schmutz J."/>
            <person name="Skrede I."/>
            <person name="Stenlid J."/>
            <person name="Wiebenga A."/>
            <person name="Xie X."/>
            <person name="Kues U."/>
            <person name="Hibbett D.S."/>
            <person name="Hoffmeister D."/>
            <person name="Hogberg N."/>
            <person name="Martin F."/>
            <person name="Grigoriev I.V."/>
            <person name="Watkinson S.C."/>
        </authorList>
    </citation>
    <scope>NUCLEOTIDE SEQUENCE</scope>
    <source>
        <strain evidence="3">S7.9</strain>
    </source>
</reference>
<dbReference type="Gene3D" id="3.40.50.1240">
    <property type="entry name" value="Phosphoglycerate mutase-like"/>
    <property type="match status" value="1"/>
</dbReference>
<keyword evidence="2" id="KW-0378">Hydrolase</keyword>
<name>F8NGU7_SERL9</name>
<evidence type="ECO:0000313" key="3">
    <source>
        <dbReference type="EMBL" id="EGO29429.1"/>
    </source>
</evidence>
<dbReference type="KEGG" id="sla:SERLADRAFT_457150"/>
<dbReference type="EMBL" id="GL945429">
    <property type="protein sequence ID" value="EGO29429.1"/>
    <property type="molecule type" value="Genomic_DNA"/>
</dbReference>
<dbReference type="Pfam" id="PF00328">
    <property type="entry name" value="His_Phos_2"/>
    <property type="match status" value="1"/>
</dbReference>
<dbReference type="PANTHER" id="PTHR11567">
    <property type="entry name" value="ACID PHOSPHATASE-RELATED"/>
    <property type="match status" value="1"/>
</dbReference>
<dbReference type="AlphaFoldDB" id="F8NGU7"/>
<dbReference type="InterPro" id="IPR050645">
    <property type="entry name" value="Histidine_acid_phosphatase"/>
</dbReference>
<dbReference type="InterPro" id="IPR029033">
    <property type="entry name" value="His_PPase_superfam"/>
</dbReference>
<proteinExistence type="inferred from homology"/>
<organism>
    <name type="scientific">Serpula lacrymans var. lacrymans (strain S7.9)</name>
    <name type="common">Dry rot fungus</name>
    <dbReference type="NCBI Taxonomy" id="578457"/>
    <lineage>
        <taxon>Eukaryota</taxon>
        <taxon>Fungi</taxon>
        <taxon>Dikarya</taxon>
        <taxon>Basidiomycota</taxon>
        <taxon>Agaricomycotina</taxon>
        <taxon>Agaricomycetes</taxon>
        <taxon>Agaricomycetidae</taxon>
        <taxon>Boletales</taxon>
        <taxon>Coniophorineae</taxon>
        <taxon>Serpulaceae</taxon>
        <taxon>Serpula</taxon>
    </lineage>
</organism>
<accession>F8NGU7</accession>
<gene>
    <name evidence="3" type="ORF">SERLADRAFT_457150</name>
</gene>
<dbReference type="Proteomes" id="UP000008064">
    <property type="component" value="Unassembled WGS sequence"/>
</dbReference>